<sequence length="487" mass="55568">MNLLPSSQPEPPKLYKNIIRKQDEWTSSGCKKGTKHRVDQIQKAESVVHRAGSWGDLLLRQKQITDSQTSINKSGDQGVPSRHVNNTDSRDDVRIVAQVKPGHSRRKSRRDKIYEPNSAYYKEHGHVHECSDKGKNLGVHVQVPVSHNSQTRCCDACTCFITQHVKDQESQTSLLAPPVQITSKVRKSPPTKEQDLYIRRSAVQELTKAKVSHSNPEKPGPRRQSSSRRSEIITIRRFEDAQVQTKDSQVSTTTRETDDIEHMNLLKDLKKLSELEQENLLLKHDTSKLLEQVEKSKTERQEYITTIKELYELAEVLRHENVILIGTHEEHRTLQERLSEALGENQVLKRHLDELSTRISQSSIEKSKDNEIRDFWKVRDVLKEVKTVISQEINGLQQANGRNSPSQIDESDILELFGRTKDPKDFNDTNLQCDDEIQKILNASKEIADRSDIRSSTQYLDVEDGEIPASGGQRNYVPSPDSDPSSL</sequence>
<organism evidence="2 3">
    <name type="scientific">Allacma fusca</name>
    <dbReference type="NCBI Taxonomy" id="39272"/>
    <lineage>
        <taxon>Eukaryota</taxon>
        <taxon>Metazoa</taxon>
        <taxon>Ecdysozoa</taxon>
        <taxon>Arthropoda</taxon>
        <taxon>Hexapoda</taxon>
        <taxon>Collembola</taxon>
        <taxon>Symphypleona</taxon>
        <taxon>Sminthuridae</taxon>
        <taxon>Allacma</taxon>
    </lineage>
</organism>
<gene>
    <name evidence="2" type="ORF">AFUS01_LOCUS18300</name>
</gene>
<feature type="region of interest" description="Disordered" evidence="1">
    <location>
        <begin position="68"/>
        <end position="87"/>
    </location>
</feature>
<keyword evidence="3" id="KW-1185">Reference proteome</keyword>
<feature type="region of interest" description="Disordered" evidence="1">
    <location>
        <begin position="206"/>
        <end position="231"/>
    </location>
</feature>
<dbReference type="EMBL" id="CAJVCH010181175">
    <property type="protein sequence ID" value="CAG7729600.1"/>
    <property type="molecule type" value="Genomic_DNA"/>
</dbReference>
<feature type="region of interest" description="Disordered" evidence="1">
    <location>
        <begin position="455"/>
        <end position="487"/>
    </location>
</feature>
<accession>A0A8J2JZ44</accession>
<evidence type="ECO:0000256" key="1">
    <source>
        <dbReference type="SAM" id="MobiDB-lite"/>
    </source>
</evidence>
<proteinExistence type="predicted"/>
<name>A0A8J2JZ44_9HEXA</name>
<dbReference type="AlphaFoldDB" id="A0A8J2JZ44"/>
<evidence type="ECO:0000313" key="2">
    <source>
        <dbReference type="EMBL" id="CAG7729600.1"/>
    </source>
</evidence>
<dbReference type="Proteomes" id="UP000708208">
    <property type="component" value="Unassembled WGS sequence"/>
</dbReference>
<reference evidence="2" key="1">
    <citation type="submission" date="2021-06" db="EMBL/GenBank/DDBJ databases">
        <authorList>
            <person name="Hodson N. C."/>
            <person name="Mongue J. A."/>
            <person name="Jaron S. K."/>
        </authorList>
    </citation>
    <scope>NUCLEOTIDE SEQUENCE</scope>
</reference>
<evidence type="ECO:0000313" key="3">
    <source>
        <dbReference type="Proteomes" id="UP000708208"/>
    </source>
</evidence>
<dbReference type="OrthoDB" id="10663252at2759"/>
<comment type="caution">
    <text evidence="2">The sequence shown here is derived from an EMBL/GenBank/DDBJ whole genome shotgun (WGS) entry which is preliminary data.</text>
</comment>
<protein>
    <submittedName>
        <fullName evidence="2">Uncharacterized protein</fullName>
    </submittedName>
</protein>